<organism evidence="6 7">
    <name type="scientific">Bacillus thermotolerans</name>
    <name type="common">Quasibacillus thermotolerans</name>
    <dbReference type="NCBI Taxonomy" id="1221996"/>
    <lineage>
        <taxon>Bacteria</taxon>
        <taxon>Bacillati</taxon>
        <taxon>Bacillota</taxon>
        <taxon>Bacilli</taxon>
        <taxon>Bacillales</taxon>
        <taxon>Bacillaceae</taxon>
        <taxon>Bacillus</taxon>
    </lineage>
</organism>
<dbReference type="Pfam" id="PF04284">
    <property type="entry name" value="DUF441"/>
    <property type="match status" value="1"/>
</dbReference>
<keyword evidence="7" id="KW-1185">Reference proteome</keyword>
<evidence type="ECO:0000313" key="6">
    <source>
        <dbReference type="EMBL" id="KKB43308.1"/>
    </source>
</evidence>
<keyword evidence="1 5" id="KW-1003">Cell membrane</keyword>
<dbReference type="PANTHER" id="PTHR38452">
    <property type="entry name" value="UPF0756 MEMBRANE PROTEIN YEAL"/>
    <property type="match status" value="1"/>
</dbReference>
<reference evidence="6" key="1">
    <citation type="submission" date="2015-02" db="EMBL/GenBank/DDBJ databases">
        <title>Genome Assembly of Bacillaceae bacterium MTCC 8252.</title>
        <authorList>
            <person name="Verma A."/>
            <person name="Khatri I."/>
            <person name="Mual P."/>
            <person name="Subramanian S."/>
            <person name="Krishnamurthi S."/>
        </authorList>
    </citation>
    <scope>NUCLEOTIDE SEQUENCE [LARGE SCALE GENOMIC DNA]</scope>
    <source>
        <strain evidence="6">MTCC 8252</strain>
    </source>
</reference>
<dbReference type="STRING" id="1221996.QY95_01553"/>
<keyword evidence="4 5" id="KW-0472">Membrane</keyword>
<accession>A0A0F5ICX1</accession>
<dbReference type="AlphaFoldDB" id="A0A0F5ICX1"/>
<evidence type="ECO:0000256" key="1">
    <source>
        <dbReference type="ARBA" id="ARBA00022475"/>
    </source>
</evidence>
<dbReference type="GO" id="GO:0005886">
    <property type="term" value="C:plasma membrane"/>
    <property type="evidence" value="ECO:0007669"/>
    <property type="project" value="UniProtKB-SubCell"/>
</dbReference>
<comment type="subcellular location">
    <subcellularLocation>
        <location evidence="5">Cell membrane</location>
        <topology evidence="5">Multi-pass membrane protein</topology>
    </subcellularLocation>
</comment>
<dbReference type="RefSeq" id="WP_040047682.1">
    <property type="nucleotide sequence ID" value="NZ_JWIR02000003.1"/>
</dbReference>
<dbReference type="Proteomes" id="UP000031563">
    <property type="component" value="Unassembled WGS sequence"/>
</dbReference>
<keyword evidence="3 5" id="KW-1133">Transmembrane helix</keyword>
<evidence type="ECO:0000313" key="7">
    <source>
        <dbReference type="Proteomes" id="UP000031563"/>
    </source>
</evidence>
<evidence type="ECO:0000256" key="2">
    <source>
        <dbReference type="ARBA" id="ARBA00022692"/>
    </source>
</evidence>
<sequence length="151" mass="15660">MQAYIFLIVLLAVGFIAKNQSLLIAVSVLLVMKVIGVDDKIFSVVQAKGVNWGVTVLTIAVLTPIATGDIDMKDLTAALRSPLAWVALASGILVAILGKGGVSLLAEEPHLTTALVVGTVVAIALFDGVAVGPIVAAGIAYAVMKLIEWFH</sequence>
<evidence type="ECO:0000256" key="3">
    <source>
        <dbReference type="ARBA" id="ARBA00022989"/>
    </source>
</evidence>
<comment type="caution">
    <text evidence="6">The sequence shown here is derived from an EMBL/GenBank/DDBJ whole genome shotgun (WGS) entry which is preliminary data.</text>
</comment>
<gene>
    <name evidence="6" type="ORF">QY95_01553</name>
</gene>
<feature type="transmembrane region" description="Helical" evidence="5">
    <location>
        <begin position="82"/>
        <end position="102"/>
    </location>
</feature>
<evidence type="ECO:0000256" key="5">
    <source>
        <dbReference type="HAMAP-Rule" id="MF_01874"/>
    </source>
</evidence>
<dbReference type="HAMAP" id="MF_01874">
    <property type="entry name" value="UPF0756"/>
    <property type="match status" value="1"/>
</dbReference>
<comment type="caution">
    <text evidence="5">Lacks conserved residue(s) required for the propagation of feature annotation.</text>
</comment>
<dbReference type="EMBL" id="JWIR02000003">
    <property type="protein sequence ID" value="KKB43308.1"/>
    <property type="molecule type" value="Genomic_DNA"/>
</dbReference>
<protein>
    <recommendedName>
        <fullName evidence="5">UPF0756 membrane protein QY95_01553</fullName>
    </recommendedName>
</protein>
<name>A0A0F5ICX1_BACTR</name>
<dbReference type="InterPro" id="IPR007382">
    <property type="entry name" value="UPF0756_TM"/>
</dbReference>
<feature type="transmembrane region" description="Helical" evidence="5">
    <location>
        <begin position="49"/>
        <end position="70"/>
    </location>
</feature>
<feature type="transmembrane region" description="Helical" evidence="5">
    <location>
        <begin position="114"/>
        <end position="143"/>
    </location>
</feature>
<proteinExistence type="inferred from homology"/>
<comment type="similarity">
    <text evidence="5">Belongs to the UPF0756 family.</text>
</comment>
<keyword evidence="2 5" id="KW-0812">Transmembrane</keyword>
<dbReference type="PANTHER" id="PTHR38452:SF1">
    <property type="entry name" value="UPF0756 MEMBRANE PROTEIN YEAL"/>
    <property type="match status" value="1"/>
</dbReference>
<dbReference type="OrthoDB" id="80306at2"/>
<evidence type="ECO:0000256" key="4">
    <source>
        <dbReference type="ARBA" id="ARBA00023136"/>
    </source>
</evidence>